<reference evidence="1" key="2">
    <citation type="journal article" date="2023" name="Microbiol Resour">
        <title>Decontamination and Annotation of the Draft Genome Sequence of the Oomycete Lagenidium giganteum ARSEF 373.</title>
        <authorList>
            <person name="Morgan W.R."/>
            <person name="Tartar A."/>
        </authorList>
    </citation>
    <scope>NUCLEOTIDE SEQUENCE</scope>
    <source>
        <strain evidence="1">ARSEF 373</strain>
    </source>
</reference>
<dbReference type="Proteomes" id="UP001146120">
    <property type="component" value="Unassembled WGS sequence"/>
</dbReference>
<reference evidence="1" key="1">
    <citation type="submission" date="2022-11" db="EMBL/GenBank/DDBJ databases">
        <authorList>
            <person name="Morgan W.R."/>
            <person name="Tartar A."/>
        </authorList>
    </citation>
    <scope>NUCLEOTIDE SEQUENCE</scope>
    <source>
        <strain evidence="1">ARSEF 373</strain>
    </source>
</reference>
<organism evidence="1 2">
    <name type="scientific">Lagenidium giganteum</name>
    <dbReference type="NCBI Taxonomy" id="4803"/>
    <lineage>
        <taxon>Eukaryota</taxon>
        <taxon>Sar</taxon>
        <taxon>Stramenopiles</taxon>
        <taxon>Oomycota</taxon>
        <taxon>Peronosporomycetes</taxon>
        <taxon>Pythiales</taxon>
        <taxon>Pythiaceae</taxon>
    </lineage>
</organism>
<dbReference type="PANTHER" id="PTHR34615:SF1">
    <property type="entry name" value="PX DOMAIN-CONTAINING PROTEIN"/>
    <property type="match status" value="1"/>
</dbReference>
<sequence length="110" mass="13099">MLHEEVKRDPIERLLIPPVRFNPCERSDEDCRADFRFSQAHIQAIIVSLRLLAVIITRERTRAHVEEAMCVLLERLAFPCRWRMLTRRYKRSESGMSNMFNCLLALISRR</sequence>
<evidence type="ECO:0000313" key="1">
    <source>
        <dbReference type="EMBL" id="DBA05205.1"/>
    </source>
</evidence>
<dbReference type="AlphaFoldDB" id="A0AAV2ZI35"/>
<gene>
    <name evidence="1" type="ORF">N0F65_005055</name>
</gene>
<keyword evidence="2" id="KW-1185">Reference proteome</keyword>
<proteinExistence type="predicted"/>
<feature type="non-terminal residue" evidence="1">
    <location>
        <position position="110"/>
    </location>
</feature>
<dbReference type="EMBL" id="DAKRPA010000002">
    <property type="protein sequence ID" value="DBA05205.1"/>
    <property type="molecule type" value="Genomic_DNA"/>
</dbReference>
<comment type="caution">
    <text evidence="1">The sequence shown here is derived from an EMBL/GenBank/DDBJ whole genome shotgun (WGS) entry which is preliminary data.</text>
</comment>
<dbReference type="PANTHER" id="PTHR34615">
    <property type="entry name" value="PX DOMAIN-CONTAINING PROTEIN"/>
    <property type="match status" value="1"/>
</dbReference>
<accession>A0AAV2ZI35</accession>
<name>A0AAV2ZI35_9STRA</name>
<protein>
    <submittedName>
        <fullName evidence="1">Uncharacterized protein</fullName>
    </submittedName>
</protein>
<evidence type="ECO:0000313" key="2">
    <source>
        <dbReference type="Proteomes" id="UP001146120"/>
    </source>
</evidence>